<dbReference type="Proteomes" id="UP000442714">
    <property type="component" value="Unassembled WGS sequence"/>
</dbReference>
<keyword evidence="2" id="KW-0413">Isomerase</keyword>
<dbReference type="InterPro" id="IPR012341">
    <property type="entry name" value="6hp_glycosidase-like_sf"/>
</dbReference>
<dbReference type="InterPro" id="IPR008928">
    <property type="entry name" value="6-hairpin_glycosidase_sf"/>
</dbReference>
<protein>
    <recommendedName>
        <fullName evidence="5">Mannose-6-phosphate isomerase</fullName>
    </recommendedName>
</protein>
<dbReference type="SUPFAM" id="SSF48208">
    <property type="entry name" value="Six-hairpin glycosidases"/>
    <property type="match status" value="1"/>
</dbReference>
<dbReference type="Pfam" id="PF07221">
    <property type="entry name" value="GlcNAc_2-epim"/>
    <property type="match status" value="1"/>
</dbReference>
<evidence type="ECO:0000256" key="1">
    <source>
        <dbReference type="ARBA" id="ARBA00008558"/>
    </source>
</evidence>
<dbReference type="GO" id="GO:0005975">
    <property type="term" value="P:carbohydrate metabolic process"/>
    <property type="evidence" value="ECO:0007669"/>
    <property type="project" value="InterPro"/>
</dbReference>
<dbReference type="RefSeq" id="WP_160604737.1">
    <property type="nucleotide sequence ID" value="NZ_WTYX01000002.1"/>
</dbReference>
<dbReference type="EMBL" id="WTYX01000002">
    <property type="protein sequence ID" value="MXO90987.1"/>
    <property type="molecule type" value="Genomic_DNA"/>
</dbReference>
<evidence type="ECO:0008006" key="5">
    <source>
        <dbReference type="Google" id="ProtNLM"/>
    </source>
</evidence>
<name>A0A844ZW50_9SPHN</name>
<keyword evidence="4" id="KW-1185">Reference proteome</keyword>
<reference evidence="3 4" key="1">
    <citation type="submission" date="2019-12" db="EMBL/GenBank/DDBJ databases">
        <title>Genomic-based taxomic classification of the family Erythrobacteraceae.</title>
        <authorList>
            <person name="Xu L."/>
        </authorList>
    </citation>
    <scope>NUCLEOTIDE SEQUENCE [LARGE SCALE GENOMIC DNA]</scope>
    <source>
        <strain evidence="3 4">KCTC 52763</strain>
    </source>
</reference>
<dbReference type="AlphaFoldDB" id="A0A844ZW50"/>
<accession>A0A844ZW50</accession>
<dbReference type="GO" id="GO:0016853">
    <property type="term" value="F:isomerase activity"/>
    <property type="evidence" value="ECO:0007669"/>
    <property type="project" value="UniProtKB-KW"/>
</dbReference>
<dbReference type="InterPro" id="IPR010819">
    <property type="entry name" value="AGE/CE"/>
</dbReference>
<comment type="caution">
    <text evidence="3">The sequence shown here is derived from an EMBL/GenBank/DDBJ whole genome shotgun (WGS) entry which is preliminary data.</text>
</comment>
<organism evidence="3 4">
    <name type="scientific">Pontixanthobacter aquaemixtae</name>
    <dbReference type="NCBI Taxonomy" id="1958940"/>
    <lineage>
        <taxon>Bacteria</taxon>
        <taxon>Pseudomonadati</taxon>
        <taxon>Pseudomonadota</taxon>
        <taxon>Alphaproteobacteria</taxon>
        <taxon>Sphingomonadales</taxon>
        <taxon>Erythrobacteraceae</taxon>
        <taxon>Pontixanthobacter</taxon>
    </lineage>
</organism>
<evidence type="ECO:0000313" key="4">
    <source>
        <dbReference type="Proteomes" id="UP000442714"/>
    </source>
</evidence>
<dbReference type="Gene3D" id="1.50.10.10">
    <property type="match status" value="1"/>
</dbReference>
<gene>
    <name evidence="3" type="ORF">GRI41_09155</name>
</gene>
<proteinExistence type="inferred from homology"/>
<sequence>MKSAYAGPMEQIFGKWGANVTDAARAPALAAELAARAERWMLGSAFPFWAKQAPSPDGGFFERLSLDGRPVTGEDSRVRVQARMGYSFALAAELGWDREQSRQLAERAVAVLAKECRRDDGLYGRMVRPGRGLTDDTAQAYDTAFALLAFATAYRTLGLESARQAGEELSQAIDSELIRPAEEGGYKEQLPAPAIRAQNPHMHLTEASIAWFEASGDPASLKRAETIVGFLRQRFFRDDLGLLVEFDGVEDAENRTEAGHMFEWVWILGRLRALGGAVPEGFADAMHTGGLKLIDGLGYLPLSQNLHRAVVAPQQRTWGPTEMLKAHIAQWRAQPSDERAVMVVTTAQNLFADHIDGALPGAWIDTISPARDPLITDITPATGYHVFLAFKELMDFARELATHQ</sequence>
<evidence type="ECO:0000256" key="2">
    <source>
        <dbReference type="ARBA" id="ARBA00023235"/>
    </source>
</evidence>
<dbReference type="OrthoDB" id="9806359at2"/>
<evidence type="ECO:0000313" key="3">
    <source>
        <dbReference type="EMBL" id="MXO90987.1"/>
    </source>
</evidence>
<dbReference type="PANTHER" id="PTHR15108">
    <property type="entry name" value="N-ACYLGLUCOSAMINE-2-EPIMERASE"/>
    <property type="match status" value="1"/>
</dbReference>
<comment type="similarity">
    <text evidence="1">Belongs to the N-acylglucosamine 2-epimerase family.</text>
</comment>